<feature type="compositionally biased region" description="Gly residues" evidence="1">
    <location>
        <begin position="72"/>
        <end position="82"/>
    </location>
</feature>
<dbReference type="RefSeq" id="WP_219070863.1">
    <property type="nucleotide sequence ID" value="NZ_CAJUXY010000135.1"/>
</dbReference>
<dbReference type="Proteomes" id="UP001056610">
    <property type="component" value="Chromosome"/>
</dbReference>
<dbReference type="EMBL" id="CP097320">
    <property type="protein sequence ID" value="UQX09322.1"/>
    <property type="molecule type" value="Genomic_DNA"/>
</dbReference>
<feature type="compositionally biased region" description="Pro residues" evidence="1">
    <location>
        <begin position="50"/>
        <end position="67"/>
    </location>
</feature>
<sequence length="108" mass="10433">MDFKRLAAASAALVTSIGIPALTGGVPAVSAAPLDPPPVDPGGSVVGPGDAPPSAPPPLHPFEPRPPVMRVGPGGPKGGGGQPSYEQPHRVPAPPPGPVGGAPAEDPQ</sequence>
<proteinExistence type="predicted"/>
<name>A0ABY4QGG2_9MYCO</name>
<keyword evidence="3" id="KW-1185">Reference proteome</keyword>
<protein>
    <submittedName>
        <fullName evidence="2">Uncharacterized protein</fullName>
    </submittedName>
</protein>
<evidence type="ECO:0000256" key="1">
    <source>
        <dbReference type="SAM" id="MobiDB-lite"/>
    </source>
</evidence>
<organism evidence="2 3">
    <name type="scientific">Candidatus Mycobacterium methanotrophicum</name>
    <dbReference type="NCBI Taxonomy" id="2943498"/>
    <lineage>
        <taxon>Bacteria</taxon>
        <taxon>Bacillati</taxon>
        <taxon>Actinomycetota</taxon>
        <taxon>Actinomycetes</taxon>
        <taxon>Mycobacteriales</taxon>
        <taxon>Mycobacteriaceae</taxon>
        <taxon>Mycobacterium</taxon>
    </lineage>
</organism>
<feature type="region of interest" description="Disordered" evidence="1">
    <location>
        <begin position="23"/>
        <end position="108"/>
    </location>
</feature>
<accession>A0ABY4QGG2</accession>
<evidence type="ECO:0000313" key="2">
    <source>
        <dbReference type="EMBL" id="UQX09322.1"/>
    </source>
</evidence>
<gene>
    <name evidence="2" type="ORF">M5I08_12775</name>
</gene>
<evidence type="ECO:0000313" key="3">
    <source>
        <dbReference type="Proteomes" id="UP001056610"/>
    </source>
</evidence>
<reference evidence="2" key="1">
    <citation type="submission" date="2022-05" db="EMBL/GenBank/DDBJ databases">
        <title>A methanotrophic Mycobacterium dominates a cave microbial ecosystem.</title>
        <authorList>
            <person name="Van Spanning R.J.M."/>
            <person name="Guan Q."/>
            <person name="Melkonian C."/>
            <person name="Gallant J."/>
            <person name="Polerecky L."/>
            <person name="Flot J.-F."/>
            <person name="Brandt B.W."/>
            <person name="Braster M."/>
            <person name="Iturbe Espinoza P."/>
            <person name="Aerts J."/>
            <person name="Meima-Franke M."/>
            <person name="Piersma S.R."/>
            <person name="Bunduc C."/>
            <person name="Ummels R."/>
            <person name="Pain A."/>
            <person name="Fleming E.J."/>
            <person name="van der Wel N."/>
            <person name="Gherman V.D."/>
            <person name="Sarbu S.M."/>
            <person name="Bodelier P.L.E."/>
            <person name="Bitter W."/>
        </authorList>
    </citation>
    <scope>NUCLEOTIDE SEQUENCE</scope>
    <source>
        <strain evidence="2">Sulfur Cave</strain>
    </source>
</reference>